<gene>
    <name evidence="1" type="ORF">SPARVUS_LOCUS119125</name>
</gene>
<dbReference type="EMBL" id="CATNWA010000049">
    <property type="protein sequence ID" value="CAI9532253.1"/>
    <property type="molecule type" value="Genomic_DNA"/>
</dbReference>
<sequence length="75" mass="8693">MNAPEHAAKKSLNFFGKRSPHVNFCSQYGCNFQCRWCAIKINGTHRRVHIPLCEWCGCTDFCVDPQRHTTCTYLN</sequence>
<keyword evidence="2" id="KW-1185">Reference proteome</keyword>
<dbReference type="Proteomes" id="UP001162483">
    <property type="component" value="Unassembled WGS sequence"/>
</dbReference>
<reference evidence="1" key="1">
    <citation type="submission" date="2023-05" db="EMBL/GenBank/DDBJ databases">
        <authorList>
            <person name="Stuckert A."/>
        </authorList>
    </citation>
    <scope>NUCLEOTIDE SEQUENCE</scope>
</reference>
<proteinExistence type="predicted"/>
<organism evidence="1 2">
    <name type="scientific">Staurois parvus</name>
    <dbReference type="NCBI Taxonomy" id="386267"/>
    <lineage>
        <taxon>Eukaryota</taxon>
        <taxon>Metazoa</taxon>
        <taxon>Chordata</taxon>
        <taxon>Craniata</taxon>
        <taxon>Vertebrata</taxon>
        <taxon>Euteleostomi</taxon>
        <taxon>Amphibia</taxon>
        <taxon>Batrachia</taxon>
        <taxon>Anura</taxon>
        <taxon>Neobatrachia</taxon>
        <taxon>Ranoidea</taxon>
        <taxon>Ranidae</taxon>
        <taxon>Staurois</taxon>
    </lineage>
</organism>
<evidence type="ECO:0000313" key="2">
    <source>
        <dbReference type="Proteomes" id="UP001162483"/>
    </source>
</evidence>
<protein>
    <submittedName>
        <fullName evidence="1">Uncharacterized protein</fullName>
    </submittedName>
</protein>
<accession>A0ABN9AEP3</accession>
<name>A0ABN9AEP3_9NEOB</name>
<comment type="caution">
    <text evidence="1">The sequence shown here is derived from an EMBL/GenBank/DDBJ whole genome shotgun (WGS) entry which is preliminary data.</text>
</comment>
<evidence type="ECO:0000313" key="1">
    <source>
        <dbReference type="EMBL" id="CAI9532253.1"/>
    </source>
</evidence>